<dbReference type="STRING" id="1802593.A2172_00175"/>
<keyword evidence="2" id="KW-0472">Membrane</keyword>
<evidence type="ECO:0000313" key="4">
    <source>
        <dbReference type="Proteomes" id="UP000176631"/>
    </source>
</evidence>
<keyword evidence="2" id="KW-1133">Transmembrane helix</keyword>
<protein>
    <submittedName>
        <fullName evidence="3">Uncharacterized protein</fullName>
    </submittedName>
</protein>
<accession>A0A1G1W9C2</accession>
<evidence type="ECO:0000256" key="1">
    <source>
        <dbReference type="SAM" id="MobiDB-lite"/>
    </source>
</evidence>
<dbReference type="Proteomes" id="UP000176631">
    <property type="component" value="Unassembled WGS sequence"/>
</dbReference>
<evidence type="ECO:0000313" key="3">
    <source>
        <dbReference type="EMBL" id="OGY24272.1"/>
    </source>
</evidence>
<dbReference type="AlphaFoldDB" id="A0A1G1W9C2"/>
<sequence length="320" mass="35711">MRKLTIPGTTLEKEVGEGFNRAALAFGAFWYFYKGMWLRGLLYTIVALIAPGISWIFVWVYAGFRANQEYYEHLVKKGYRDSTDSTVAASTAVTKQTDSPSIQNTAPIKSSGLADKVKMVGIAIVVVFLILTGIALFAPSDSSKSPNQTNKDSNTKQASVKSEADNKEEIAKQEAENKWLESVATTYCNAHKKTDFSKGYIKFTGVTKENGGEFTLDDCKKIITYFKENSPNIRKAIGEPSDEESVKQVIGNIADRKIQMGMHIYELAASWGTPDDINTTKTQFGENQQWVYGNVLTRSQYVYLDGEETAKLKVTSWQDF</sequence>
<feature type="transmembrane region" description="Helical" evidence="2">
    <location>
        <begin position="40"/>
        <end position="62"/>
    </location>
</feature>
<name>A0A1G1W9C2_9BACT</name>
<proteinExistence type="predicted"/>
<gene>
    <name evidence="3" type="ORF">A2172_00175</name>
</gene>
<keyword evidence="2" id="KW-0812">Transmembrane</keyword>
<dbReference type="EMBL" id="MHCP01000014">
    <property type="protein sequence ID" value="OGY24272.1"/>
    <property type="molecule type" value="Genomic_DNA"/>
</dbReference>
<feature type="region of interest" description="Disordered" evidence="1">
    <location>
        <begin position="141"/>
        <end position="171"/>
    </location>
</feature>
<reference evidence="3 4" key="1">
    <citation type="journal article" date="2016" name="Nat. Commun.">
        <title>Thousands of microbial genomes shed light on interconnected biogeochemical processes in an aquifer system.</title>
        <authorList>
            <person name="Anantharaman K."/>
            <person name="Brown C.T."/>
            <person name="Hug L.A."/>
            <person name="Sharon I."/>
            <person name="Castelle C.J."/>
            <person name="Probst A.J."/>
            <person name="Thomas B.C."/>
            <person name="Singh A."/>
            <person name="Wilkins M.J."/>
            <person name="Karaoz U."/>
            <person name="Brodie E.L."/>
            <person name="Williams K.H."/>
            <person name="Hubbard S.S."/>
            <person name="Banfield J.F."/>
        </authorList>
    </citation>
    <scope>NUCLEOTIDE SEQUENCE [LARGE SCALE GENOMIC DNA]</scope>
</reference>
<evidence type="ECO:0000256" key="2">
    <source>
        <dbReference type="SAM" id="Phobius"/>
    </source>
</evidence>
<feature type="compositionally biased region" description="Polar residues" evidence="1">
    <location>
        <begin position="141"/>
        <end position="160"/>
    </location>
</feature>
<feature type="transmembrane region" description="Helical" evidence="2">
    <location>
        <begin position="119"/>
        <end position="138"/>
    </location>
</feature>
<feature type="compositionally biased region" description="Basic and acidic residues" evidence="1">
    <location>
        <begin position="162"/>
        <end position="171"/>
    </location>
</feature>
<organism evidence="3 4">
    <name type="scientific">Candidatus Woykebacteria bacterium RBG_13_40_15</name>
    <dbReference type="NCBI Taxonomy" id="1802593"/>
    <lineage>
        <taxon>Bacteria</taxon>
        <taxon>Candidatus Woykeibacteriota</taxon>
    </lineage>
</organism>
<comment type="caution">
    <text evidence="3">The sequence shown here is derived from an EMBL/GenBank/DDBJ whole genome shotgun (WGS) entry which is preliminary data.</text>
</comment>